<gene>
    <name evidence="2" type="ORF">FG384_14425</name>
</gene>
<keyword evidence="1" id="KW-1133">Transmembrane helix</keyword>
<dbReference type="OrthoDB" id="2427324at2"/>
<dbReference type="AlphaFoldDB" id="A0A544TNK7"/>
<comment type="caution">
    <text evidence="2">The sequence shown here is derived from an EMBL/GenBank/DDBJ whole genome shotgun (WGS) entry which is preliminary data.</text>
</comment>
<keyword evidence="1" id="KW-0472">Membrane</keyword>
<evidence type="ECO:0000256" key="1">
    <source>
        <dbReference type="SAM" id="Phobius"/>
    </source>
</evidence>
<organism evidence="2 3">
    <name type="scientific">Psychrobacillus vulpis</name>
    <dbReference type="NCBI Taxonomy" id="2325572"/>
    <lineage>
        <taxon>Bacteria</taxon>
        <taxon>Bacillati</taxon>
        <taxon>Bacillota</taxon>
        <taxon>Bacilli</taxon>
        <taxon>Bacillales</taxon>
        <taxon>Bacillaceae</taxon>
        <taxon>Psychrobacillus</taxon>
    </lineage>
</organism>
<evidence type="ECO:0000313" key="2">
    <source>
        <dbReference type="EMBL" id="TQR19015.1"/>
    </source>
</evidence>
<dbReference type="Proteomes" id="UP000316626">
    <property type="component" value="Unassembled WGS sequence"/>
</dbReference>
<evidence type="ECO:0000313" key="3">
    <source>
        <dbReference type="Proteomes" id="UP000316626"/>
    </source>
</evidence>
<dbReference type="EMBL" id="VDGI01000017">
    <property type="protein sequence ID" value="TQR19015.1"/>
    <property type="molecule type" value="Genomic_DNA"/>
</dbReference>
<keyword evidence="1" id="KW-0812">Transmembrane</keyword>
<accession>A0A544TNK7</accession>
<name>A0A544TNK7_9BACI</name>
<sequence length="145" mass="17118">MTFHATTQKSVLFVSLVVTGWVGLANRQSSNFSDGFSYFIIALLFFILLSFLIQYRMNIAEKHLTYQVFVWIIPIYKKVIHPYQIKQMKFKRFGWATKGAIIQVRKGFNIRLFDFSPTHIFEELVNFSDENDIAFIKTKDYQILE</sequence>
<feature type="transmembrane region" description="Helical" evidence="1">
    <location>
        <begin position="35"/>
        <end position="53"/>
    </location>
</feature>
<dbReference type="RefSeq" id="WP_142643311.1">
    <property type="nucleotide sequence ID" value="NZ_VDGI01000017.1"/>
</dbReference>
<reference evidence="2 3" key="1">
    <citation type="submission" date="2019-06" db="EMBL/GenBank/DDBJ databases">
        <title>Psychrobacillus vulpis sp. nov., a new species isolated from feces of a red fox that inhabits in The Tablas de Daimiel Natural Park, Albacete, Spain.</title>
        <authorList>
            <person name="Rodriguez M."/>
            <person name="Reina J.C."/>
            <person name="Bejar V."/>
            <person name="Llamas I."/>
        </authorList>
    </citation>
    <scope>NUCLEOTIDE SEQUENCE [LARGE SCALE GENOMIC DNA]</scope>
    <source>
        <strain evidence="2 3">Z8</strain>
    </source>
</reference>
<keyword evidence="3" id="KW-1185">Reference proteome</keyword>
<protein>
    <submittedName>
        <fullName evidence="2">Uncharacterized protein</fullName>
    </submittedName>
</protein>
<proteinExistence type="predicted"/>